<dbReference type="NCBIfam" id="NF003302">
    <property type="entry name" value="PRK04302.1"/>
    <property type="match status" value="1"/>
</dbReference>
<dbReference type="InterPro" id="IPR035990">
    <property type="entry name" value="TIM_sf"/>
</dbReference>
<dbReference type="RefSeq" id="WP_093649496.1">
    <property type="nucleotide sequence ID" value="NZ_CTEN01000001.1"/>
</dbReference>
<dbReference type="STRING" id="1608583.BN1356_00112"/>
<evidence type="ECO:0000313" key="3">
    <source>
        <dbReference type="Proteomes" id="UP000198604"/>
    </source>
</evidence>
<name>A0A0E4H338_9STRE</name>
<dbReference type="InterPro" id="IPR000652">
    <property type="entry name" value="Triosephosphate_isomerase"/>
</dbReference>
<accession>A0A0E4H338</accession>
<evidence type="ECO:0000313" key="2">
    <source>
        <dbReference type="EMBL" id="CQR23745.1"/>
    </source>
</evidence>
<organism evidence="2 3">
    <name type="scientific">Streptococcus varani</name>
    <dbReference type="NCBI Taxonomy" id="1608583"/>
    <lineage>
        <taxon>Bacteria</taxon>
        <taxon>Bacillati</taxon>
        <taxon>Bacillota</taxon>
        <taxon>Bacilli</taxon>
        <taxon>Lactobacillales</taxon>
        <taxon>Streptococcaceae</taxon>
        <taxon>Streptococcus</taxon>
    </lineage>
</organism>
<dbReference type="InterPro" id="IPR013785">
    <property type="entry name" value="Aldolase_TIM"/>
</dbReference>
<dbReference type="OrthoDB" id="2571246at2"/>
<evidence type="ECO:0000256" key="1">
    <source>
        <dbReference type="ARBA" id="ARBA00023235"/>
    </source>
</evidence>
<reference evidence="3" key="1">
    <citation type="submission" date="2015-03" db="EMBL/GenBank/DDBJ databases">
        <authorList>
            <person name="Urmite Genomes"/>
        </authorList>
    </citation>
    <scope>NUCLEOTIDE SEQUENCE [LARGE SCALE GENOMIC DNA]</scope>
    <source>
        <strain evidence="3">FF10</strain>
    </source>
</reference>
<keyword evidence="1 2" id="KW-0413">Isomerase</keyword>
<dbReference type="SUPFAM" id="SSF51351">
    <property type="entry name" value="Triosephosphate isomerase (TIM)"/>
    <property type="match status" value="1"/>
</dbReference>
<dbReference type="AlphaFoldDB" id="A0A0E4H338"/>
<dbReference type="EMBL" id="CTEN01000001">
    <property type="protein sequence ID" value="CQR23745.1"/>
    <property type="molecule type" value="Genomic_DNA"/>
</dbReference>
<dbReference type="Pfam" id="PF00121">
    <property type="entry name" value="TIM"/>
    <property type="match status" value="1"/>
</dbReference>
<protein>
    <submittedName>
        <fullName evidence="2">Triosephosphate isomerase</fullName>
    </submittedName>
</protein>
<keyword evidence="3" id="KW-1185">Reference proteome</keyword>
<dbReference type="GO" id="GO:0004807">
    <property type="term" value="F:triose-phosphate isomerase activity"/>
    <property type="evidence" value="ECO:0007669"/>
    <property type="project" value="InterPro"/>
</dbReference>
<dbReference type="PROSITE" id="PS51440">
    <property type="entry name" value="TIM_2"/>
    <property type="match status" value="1"/>
</dbReference>
<gene>
    <name evidence="2" type="ORF">BN1356_00112</name>
</gene>
<dbReference type="Proteomes" id="UP000198604">
    <property type="component" value="Unassembled WGS sequence"/>
</dbReference>
<sequence length="232" mass="24816">MNKVTIQSPFFMFNPKSYLYGEDILEMAKVAEEMAVKYPQVSVFITCPFANISQVAAVTDKAIVSAQHLDGIKPGRGMGHVLPEALKHAGAQASFINHAERPLTFDEIIKAVERADELGIVTIVCANSLKEARAIATLEPDIILCEPTELIGTGNTSDVSYVTSTNEAIKAISPKTLVMQAAGISSSQDVYDVIKLGADGTGCTSGITNAVNPKEMFRDMVAAAAKAHKEKE</sequence>
<proteinExistence type="predicted"/>
<dbReference type="Gene3D" id="3.20.20.70">
    <property type="entry name" value="Aldolase class I"/>
    <property type="match status" value="1"/>
</dbReference>